<feature type="domain" description="CCHC-type" evidence="4">
    <location>
        <begin position="429"/>
        <end position="443"/>
    </location>
</feature>
<proteinExistence type="predicted"/>
<evidence type="ECO:0000256" key="1">
    <source>
        <dbReference type="PROSITE-ProRule" id="PRU00047"/>
    </source>
</evidence>
<dbReference type="InterPro" id="IPR036875">
    <property type="entry name" value="Znf_CCHC_sf"/>
</dbReference>
<dbReference type="PANTHER" id="PTHR45823">
    <property type="entry name" value="T-SNARE COILED-COIL HOMOLOGY DOMAIN-CONTAINING PROTEIN"/>
    <property type="match status" value="1"/>
</dbReference>
<sequence length="470" mass="53282">MVKFGELRIQQLKKELEERNLPISGQKADLQARLREAMEADGINVDEFEFNGPETSTKVEEKVEEQRTSSSADTNMLLVAIKQIIAENISQITENVVQTENRLAQQIAENAVQTENRLAQQIAENAENAVQTENRLAQQITQIAENTSQLESRLTQQMTENNTELEKRLVQQITENNTQVQEKFSKFEDELSTIKNDEENLRSEFLQLSNRMRELQLHGPAPSTNNPRLKAPTFDGSIPFQIFKLQFEKTAVANNWNAVDKVASLFVSLKGPAAEILQTIPDCERDNYEALMSAIERRYGSEHRKQIYQIELQNRGQKMNESLQEFATEIERLAHLANADAPVDYIERVKIQCFINGIRDVDTKRATYALPKRTFAETVSHALTQETASLLSKPAHKVQRVEMEQPALMEEMLKTLKAIAAPRVNTTGRCFNCGKAGHFARNCNIKVNPSKRKQPTDNEDGASTSHKSLN</sequence>
<dbReference type="Pfam" id="PF00098">
    <property type="entry name" value="zf-CCHC"/>
    <property type="match status" value="1"/>
</dbReference>
<dbReference type="PROSITE" id="PS50800">
    <property type="entry name" value="SAP"/>
    <property type="match status" value="1"/>
</dbReference>
<dbReference type="SUPFAM" id="SSF68906">
    <property type="entry name" value="SAP domain"/>
    <property type="match status" value="1"/>
</dbReference>
<reference evidence="7" key="1">
    <citation type="submission" date="2025-08" db="UniProtKB">
        <authorList>
            <consortium name="RefSeq"/>
        </authorList>
    </citation>
    <scope>IDENTIFICATION</scope>
    <source>
        <tissue evidence="7">Adult</tissue>
    </source>
</reference>
<keyword evidence="1" id="KW-0863">Zinc-finger</keyword>
<evidence type="ECO:0000259" key="4">
    <source>
        <dbReference type="PROSITE" id="PS50158"/>
    </source>
</evidence>
<dbReference type="InterPro" id="IPR036361">
    <property type="entry name" value="SAP_dom_sf"/>
</dbReference>
<keyword evidence="6" id="KW-1185">Reference proteome</keyword>
<dbReference type="GeneID" id="125777490"/>
<evidence type="ECO:0000259" key="5">
    <source>
        <dbReference type="PROSITE" id="PS50800"/>
    </source>
</evidence>
<dbReference type="InterPro" id="IPR003034">
    <property type="entry name" value="SAP_dom"/>
</dbReference>
<keyword evidence="2" id="KW-0175">Coiled coil</keyword>
<evidence type="ECO:0000313" key="6">
    <source>
        <dbReference type="Proteomes" id="UP001652620"/>
    </source>
</evidence>
<dbReference type="RefSeq" id="XP_049308542.1">
    <property type="nucleotide sequence ID" value="XM_049452585.1"/>
</dbReference>
<dbReference type="PROSITE" id="PS50158">
    <property type="entry name" value="ZF_CCHC"/>
    <property type="match status" value="1"/>
</dbReference>
<keyword evidence="1" id="KW-0862">Zinc</keyword>
<feature type="compositionally biased region" description="Polar residues" evidence="3">
    <location>
        <begin position="461"/>
        <end position="470"/>
    </location>
</feature>
<accession>A0ABM3JH38</accession>
<dbReference type="SUPFAM" id="SSF57756">
    <property type="entry name" value="Retrovirus zinc finger-like domains"/>
    <property type="match status" value="1"/>
</dbReference>
<dbReference type="SMART" id="SM00343">
    <property type="entry name" value="ZnF_C2HC"/>
    <property type="match status" value="1"/>
</dbReference>
<protein>
    <submittedName>
        <fullName evidence="7">Uncharacterized protein LOC125777490</fullName>
    </submittedName>
</protein>
<feature type="region of interest" description="Disordered" evidence="3">
    <location>
        <begin position="446"/>
        <end position="470"/>
    </location>
</feature>
<evidence type="ECO:0000256" key="3">
    <source>
        <dbReference type="SAM" id="MobiDB-lite"/>
    </source>
</evidence>
<evidence type="ECO:0000313" key="7">
    <source>
        <dbReference type="RefSeq" id="XP_049308542.1"/>
    </source>
</evidence>
<dbReference type="PANTHER" id="PTHR45823:SF1">
    <property type="entry name" value="T-SNARE COILED-COIL HOMOLOGY DOMAIN-CONTAINING PROTEIN"/>
    <property type="match status" value="1"/>
</dbReference>
<feature type="coiled-coil region" evidence="2">
    <location>
        <begin position="170"/>
        <end position="218"/>
    </location>
</feature>
<feature type="domain" description="SAP" evidence="5">
    <location>
        <begin position="4"/>
        <end position="38"/>
    </location>
</feature>
<dbReference type="Proteomes" id="UP001652620">
    <property type="component" value="Chromosome 3"/>
</dbReference>
<dbReference type="Gene3D" id="1.10.720.30">
    <property type="entry name" value="SAP domain"/>
    <property type="match status" value="1"/>
</dbReference>
<dbReference type="Gene3D" id="4.10.60.10">
    <property type="entry name" value="Zinc finger, CCHC-type"/>
    <property type="match status" value="1"/>
</dbReference>
<gene>
    <name evidence="7" type="primary">LOC125777490</name>
</gene>
<organism evidence="6 7">
    <name type="scientific">Bactrocera dorsalis</name>
    <name type="common">Oriental fruit fly</name>
    <name type="synonym">Dacus dorsalis</name>
    <dbReference type="NCBI Taxonomy" id="27457"/>
    <lineage>
        <taxon>Eukaryota</taxon>
        <taxon>Metazoa</taxon>
        <taxon>Ecdysozoa</taxon>
        <taxon>Arthropoda</taxon>
        <taxon>Hexapoda</taxon>
        <taxon>Insecta</taxon>
        <taxon>Pterygota</taxon>
        <taxon>Neoptera</taxon>
        <taxon>Endopterygota</taxon>
        <taxon>Diptera</taxon>
        <taxon>Brachycera</taxon>
        <taxon>Muscomorpha</taxon>
        <taxon>Tephritoidea</taxon>
        <taxon>Tephritidae</taxon>
        <taxon>Bactrocera</taxon>
        <taxon>Bactrocera</taxon>
    </lineage>
</organism>
<dbReference type="InterPro" id="IPR001878">
    <property type="entry name" value="Znf_CCHC"/>
</dbReference>
<keyword evidence="1" id="KW-0479">Metal-binding</keyword>
<dbReference type="Pfam" id="PF02037">
    <property type="entry name" value="SAP"/>
    <property type="match status" value="1"/>
</dbReference>
<evidence type="ECO:0000256" key="2">
    <source>
        <dbReference type="SAM" id="Coils"/>
    </source>
</evidence>
<feature type="coiled-coil region" evidence="2">
    <location>
        <begin position="89"/>
        <end position="124"/>
    </location>
</feature>
<dbReference type="SMART" id="SM00513">
    <property type="entry name" value="SAP"/>
    <property type="match status" value="1"/>
</dbReference>
<name>A0ABM3JH38_BACDO</name>